<comment type="caution">
    <text evidence="5">The sequence shown here is derived from an EMBL/GenBank/DDBJ whole genome shotgun (WGS) entry which is preliminary data.</text>
</comment>
<dbReference type="InterPro" id="IPR015424">
    <property type="entry name" value="PyrdxlP-dep_Trfase"/>
</dbReference>
<dbReference type="GO" id="GO:0008483">
    <property type="term" value="F:transaminase activity"/>
    <property type="evidence" value="ECO:0007669"/>
    <property type="project" value="UniProtKB-KW"/>
</dbReference>
<dbReference type="InterPro" id="IPR050881">
    <property type="entry name" value="LL-DAP_aminotransferase"/>
</dbReference>
<organism evidence="5 6">
    <name type="scientific">Candidatus Omnitrophus magneticus</name>
    <dbReference type="NCBI Taxonomy" id="1609969"/>
    <lineage>
        <taxon>Bacteria</taxon>
        <taxon>Pseudomonadati</taxon>
        <taxon>Candidatus Omnitrophota</taxon>
        <taxon>Candidatus Omnitrophus</taxon>
    </lineage>
</organism>
<dbReference type="Pfam" id="PF00155">
    <property type="entry name" value="Aminotran_1_2"/>
    <property type="match status" value="1"/>
</dbReference>
<keyword evidence="3 5" id="KW-0808">Transferase</keyword>
<dbReference type="AlphaFoldDB" id="A0A0F0CW80"/>
<dbReference type="InterPro" id="IPR015421">
    <property type="entry name" value="PyrdxlP-dep_Trfase_major"/>
</dbReference>
<comment type="cofactor">
    <cofactor evidence="1">
        <name>pyridoxal 5'-phosphate</name>
        <dbReference type="ChEBI" id="CHEBI:597326"/>
    </cofactor>
</comment>
<name>A0A0F0CW80_9BACT</name>
<evidence type="ECO:0000256" key="2">
    <source>
        <dbReference type="ARBA" id="ARBA00022576"/>
    </source>
</evidence>
<dbReference type="PANTHER" id="PTHR42832">
    <property type="entry name" value="AMINO ACID AMINOTRANSFERASE"/>
    <property type="match status" value="1"/>
</dbReference>
<proteinExistence type="predicted"/>
<dbReference type="Gene3D" id="3.40.640.10">
    <property type="entry name" value="Type I PLP-dependent aspartate aminotransferase-like (Major domain)"/>
    <property type="match status" value="1"/>
</dbReference>
<evidence type="ECO:0000259" key="4">
    <source>
        <dbReference type="Pfam" id="PF00155"/>
    </source>
</evidence>
<dbReference type="NCBIfam" id="NF006756">
    <property type="entry name" value="PRK09276.1"/>
    <property type="match status" value="1"/>
</dbReference>
<dbReference type="SUPFAM" id="SSF53383">
    <property type="entry name" value="PLP-dependent transferases"/>
    <property type="match status" value="1"/>
</dbReference>
<evidence type="ECO:0000256" key="1">
    <source>
        <dbReference type="ARBA" id="ARBA00001933"/>
    </source>
</evidence>
<dbReference type="CDD" id="cd00609">
    <property type="entry name" value="AAT_like"/>
    <property type="match status" value="1"/>
</dbReference>
<dbReference type="EMBL" id="JYNY01000092">
    <property type="protein sequence ID" value="KJJ85685.1"/>
    <property type="molecule type" value="Genomic_DNA"/>
</dbReference>
<protein>
    <submittedName>
        <fullName evidence="5">Class I/II aminotransferase</fullName>
    </submittedName>
</protein>
<feature type="domain" description="Aminotransferase class I/classII large" evidence="4">
    <location>
        <begin position="39"/>
        <end position="394"/>
    </location>
</feature>
<dbReference type="InterPro" id="IPR004839">
    <property type="entry name" value="Aminotransferase_I/II_large"/>
</dbReference>
<reference evidence="5 6" key="1">
    <citation type="submission" date="2015-02" db="EMBL/GenBank/DDBJ databases">
        <title>Single-cell genomics of uncultivated deep-branching MTB reveals a conserved set of magnetosome genes.</title>
        <authorList>
            <person name="Kolinko S."/>
            <person name="Richter M."/>
            <person name="Glockner F.O."/>
            <person name="Brachmann A."/>
            <person name="Schuler D."/>
        </authorList>
    </citation>
    <scope>NUCLEOTIDE SEQUENCE [LARGE SCALE GENOMIC DNA]</scope>
    <source>
        <strain evidence="5">SKK-01</strain>
    </source>
</reference>
<dbReference type="GO" id="GO:0030170">
    <property type="term" value="F:pyridoxal phosphate binding"/>
    <property type="evidence" value="ECO:0007669"/>
    <property type="project" value="InterPro"/>
</dbReference>
<dbReference type="PANTHER" id="PTHR42832:SF3">
    <property type="entry name" value="L-GLUTAMINE--4-(METHYLSULFANYL)-2-OXOBUTANOATE AMINOTRANSFERASE"/>
    <property type="match status" value="1"/>
</dbReference>
<evidence type="ECO:0000256" key="3">
    <source>
        <dbReference type="ARBA" id="ARBA00022679"/>
    </source>
</evidence>
<dbReference type="Proteomes" id="UP000033428">
    <property type="component" value="Unassembled WGS sequence"/>
</dbReference>
<dbReference type="InterPro" id="IPR015422">
    <property type="entry name" value="PyrdxlP-dep_Trfase_small"/>
</dbReference>
<keyword evidence="6" id="KW-1185">Reference proteome</keyword>
<gene>
    <name evidence="5" type="ORF">OMAG_000447</name>
</gene>
<dbReference type="Gene3D" id="3.90.1150.10">
    <property type="entry name" value="Aspartate Aminotransferase, domain 1"/>
    <property type="match status" value="1"/>
</dbReference>
<keyword evidence="2 5" id="KW-0032">Aminotransferase</keyword>
<evidence type="ECO:0000313" key="6">
    <source>
        <dbReference type="Proteomes" id="UP000033428"/>
    </source>
</evidence>
<evidence type="ECO:0000313" key="5">
    <source>
        <dbReference type="EMBL" id="KJJ85685.1"/>
    </source>
</evidence>
<accession>A0A0F0CW80</accession>
<sequence>MADESKNKIEESKRMKRLPLYLFSIIDNLKKEAREQGIDLIDLGMGNPDKPAPDHVIAELCKRARDPKNHGYSRSIDKVEGELRSTIAKWYKKRFGIELDPSSEVLPLIGSKEGIAHLALAFFNNDDIALVPNPAYPVHFNGIFIAGGVVHNLPINEENNFLPDLNNIPKDILAKSKLLFLGYPHNPTTAVASIDFFKKAVAFGRKNGIMVVNDLAYSDIVYDGYKAPSILQVPGAKESCIEFHTLSKSYNMAGWRIGFAVGNSKILKTLAKLKSYVDFGLFKPIQYATIKALSGPQSCVTKQVALYKKRRDIMVDALNKAGWPIQKPKSTMYLWTKIPDKYSALTSMEFVSLLIKETGVVLSPGTGFGEYGEGYVRFALVQDEKKLIEAATRIRKLLEMEV</sequence>